<evidence type="ECO:0000313" key="1">
    <source>
        <dbReference type="EMBL" id="KAI3757761.1"/>
    </source>
</evidence>
<gene>
    <name evidence="1" type="ORF">L6452_05304</name>
</gene>
<accession>A0ACB9EGC0</accession>
<evidence type="ECO:0000313" key="2">
    <source>
        <dbReference type="Proteomes" id="UP001055879"/>
    </source>
</evidence>
<organism evidence="1 2">
    <name type="scientific">Arctium lappa</name>
    <name type="common">Greater burdock</name>
    <name type="synonym">Lappa major</name>
    <dbReference type="NCBI Taxonomy" id="4217"/>
    <lineage>
        <taxon>Eukaryota</taxon>
        <taxon>Viridiplantae</taxon>
        <taxon>Streptophyta</taxon>
        <taxon>Embryophyta</taxon>
        <taxon>Tracheophyta</taxon>
        <taxon>Spermatophyta</taxon>
        <taxon>Magnoliopsida</taxon>
        <taxon>eudicotyledons</taxon>
        <taxon>Gunneridae</taxon>
        <taxon>Pentapetalae</taxon>
        <taxon>asterids</taxon>
        <taxon>campanulids</taxon>
        <taxon>Asterales</taxon>
        <taxon>Asteraceae</taxon>
        <taxon>Carduoideae</taxon>
        <taxon>Cardueae</taxon>
        <taxon>Arctiinae</taxon>
        <taxon>Arctium</taxon>
    </lineage>
</organism>
<reference evidence="2" key="1">
    <citation type="journal article" date="2022" name="Mol. Ecol. Resour.">
        <title>The genomes of chicory, endive, great burdock and yacon provide insights into Asteraceae palaeo-polyploidization history and plant inulin production.</title>
        <authorList>
            <person name="Fan W."/>
            <person name="Wang S."/>
            <person name="Wang H."/>
            <person name="Wang A."/>
            <person name="Jiang F."/>
            <person name="Liu H."/>
            <person name="Zhao H."/>
            <person name="Xu D."/>
            <person name="Zhang Y."/>
        </authorList>
    </citation>
    <scope>NUCLEOTIDE SEQUENCE [LARGE SCALE GENOMIC DNA]</scope>
    <source>
        <strain evidence="2">cv. Niubang</strain>
    </source>
</reference>
<reference evidence="1 2" key="2">
    <citation type="journal article" date="2022" name="Mol. Ecol. Resour.">
        <title>The genomes of chicory, endive, great burdock and yacon provide insights into Asteraceae paleo-polyploidization history and plant inulin production.</title>
        <authorList>
            <person name="Fan W."/>
            <person name="Wang S."/>
            <person name="Wang H."/>
            <person name="Wang A."/>
            <person name="Jiang F."/>
            <person name="Liu H."/>
            <person name="Zhao H."/>
            <person name="Xu D."/>
            <person name="Zhang Y."/>
        </authorList>
    </citation>
    <scope>NUCLEOTIDE SEQUENCE [LARGE SCALE GENOMIC DNA]</scope>
    <source>
        <strain evidence="2">cv. Niubang</strain>
    </source>
</reference>
<comment type="caution">
    <text evidence="1">The sequence shown here is derived from an EMBL/GenBank/DDBJ whole genome shotgun (WGS) entry which is preliminary data.</text>
</comment>
<dbReference type="Proteomes" id="UP001055879">
    <property type="component" value="Linkage Group LG02"/>
</dbReference>
<name>A0ACB9EGC0_ARCLA</name>
<keyword evidence="2" id="KW-1185">Reference proteome</keyword>
<sequence>MLHFLMEPRPEVLYLAVLQQISSDESVETAKQLALQEGLLNNRVCTPMGISFGAAAAAAAIKVGKRPENAGKLIAYQVDGDSIKGKIRVIAGITMSAPLRFAGITMSAPLSFPGQAAGRFAHEFKALLAVVITTDAGAKEYEDGKTVLSSWSTAKRLLKDDTRYNKMSRKDRESLWRRHVEELQRRRTSVVDQELSEKHGDVRTVDSRKHLSGSRRIHDRR</sequence>
<dbReference type="EMBL" id="CM042048">
    <property type="protein sequence ID" value="KAI3757761.1"/>
    <property type="molecule type" value="Genomic_DNA"/>
</dbReference>
<proteinExistence type="predicted"/>
<protein>
    <submittedName>
        <fullName evidence="1">Uncharacterized protein</fullName>
    </submittedName>
</protein>